<keyword evidence="6 10" id="KW-0407">Ion channel</keyword>
<feature type="binding site" evidence="10">
    <location>
        <position position="88"/>
    </location>
    <ligand>
        <name>Na(+)</name>
        <dbReference type="ChEBI" id="CHEBI:29101"/>
        <note>structural</note>
    </ligand>
</feature>
<evidence type="ECO:0000256" key="7">
    <source>
        <dbReference type="ARBA" id="ARBA00035120"/>
    </source>
</evidence>
<evidence type="ECO:0000256" key="5">
    <source>
        <dbReference type="ARBA" id="ARBA00023136"/>
    </source>
</evidence>
<organism evidence="11 12">
    <name type="scientific">Companilactobacillus keshanensis</name>
    <dbReference type="NCBI Taxonomy" id="2486003"/>
    <lineage>
        <taxon>Bacteria</taxon>
        <taxon>Bacillati</taxon>
        <taxon>Bacillota</taxon>
        <taxon>Bacilli</taxon>
        <taxon>Lactobacillales</taxon>
        <taxon>Lactobacillaceae</taxon>
        <taxon>Companilactobacillus</taxon>
    </lineage>
</organism>
<keyword evidence="5 10" id="KW-0472">Membrane</keyword>
<feature type="transmembrane region" description="Helical" evidence="10">
    <location>
        <begin position="46"/>
        <end position="67"/>
    </location>
</feature>
<dbReference type="PANTHER" id="PTHR28259:SF1">
    <property type="entry name" value="FLUORIDE EXPORT PROTEIN 1-RELATED"/>
    <property type="match status" value="1"/>
</dbReference>
<protein>
    <recommendedName>
        <fullName evidence="10">Fluoride-specific ion channel FluC</fullName>
    </recommendedName>
</protein>
<evidence type="ECO:0000313" key="12">
    <source>
        <dbReference type="Proteomes" id="UP001597251"/>
    </source>
</evidence>
<dbReference type="RefSeq" id="WP_225420909.1">
    <property type="nucleotide sequence ID" value="NZ_JBHTOI010000005.1"/>
</dbReference>
<sequence>MQVWFFYKEVRIIKEFKTFTIIFIGAFIGSNLRYGESLLFTTSDNFPWGTVVANLSGAFILPFLIHYLQDRYKLSSKTILSLSTGLLGSYTTFSTFTADAYRLFETGNWIYLAGYLFLTMIGGFLFAIVGNYWAVSRAFRDLERSRK</sequence>
<name>A0ABW4BTJ2_9LACO</name>
<feature type="binding site" evidence="10">
    <location>
        <position position="91"/>
    </location>
    <ligand>
        <name>Na(+)</name>
        <dbReference type="ChEBI" id="CHEBI:29101"/>
        <note>structural</note>
    </ligand>
</feature>
<dbReference type="Proteomes" id="UP001597251">
    <property type="component" value="Unassembled WGS sequence"/>
</dbReference>
<keyword evidence="10" id="KW-0813">Transport</keyword>
<evidence type="ECO:0000256" key="9">
    <source>
        <dbReference type="ARBA" id="ARBA00049940"/>
    </source>
</evidence>
<comment type="catalytic activity">
    <reaction evidence="8">
        <text>fluoride(in) = fluoride(out)</text>
        <dbReference type="Rhea" id="RHEA:76159"/>
        <dbReference type="ChEBI" id="CHEBI:17051"/>
    </reaction>
    <physiologicalReaction direction="left-to-right" evidence="8">
        <dbReference type="Rhea" id="RHEA:76160"/>
    </physiologicalReaction>
</comment>
<dbReference type="PANTHER" id="PTHR28259">
    <property type="entry name" value="FLUORIDE EXPORT PROTEIN 1-RELATED"/>
    <property type="match status" value="1"/>
</dbReference>
<comment type="similarity">
    <text evidence="7 10">Belongs to the fluoride channel Fluc/FEX (TC 1.A.43) family.</text>
</comment>
<dbReference type="InterPro" id="IPR003691">
    <property type="entry name" value="FluC"/>
</dbReference>
<dbReference type="EMBL" id="JBHTOI010000005">
    <property type="protein sequence ID" value="MFD1417754.1"/>
    <property type="molecule type" value="Genomic_DNA"/>
</dbReference>
<comment type="function">
    <text evidence="9 10">Fluoride-specific ion channel. Important for reducing fluoride concentration in the cell, thus reducing its toxicity.</text>
</comment>
<dbReference type="Pfam" id="PF02537">
    <property type="entry name" value="CRCB"/>
    <property type="match status" value="1"/>
</dbReference>
<evidence type="ECO:0000256" key="3">
    <source>
        <dbReference type="ARBA" id="ARBA00022692"/>
    </source>
</evidence>
<gene>
    <name evidence="10" type="primary">fluC</name>
    <name evidence="10" type="synonym">crcB</name>
    <name evidence="11" type="ORF">ACFQ42_03120</name>
</gene>
<keyword evidence="2 10" id="KW-1003">Cell membrane</keyword>
<accession>A0ABW4BTJ2</accession>
<comment type="caution">
    <text evidence="11">The sequence shown here is derived from an EMBL/GenBank/DDBJ whole genome shotgun (WGS) entry which is preliminary data.</text>
</comment>
<evidence type="ECO:0000256" key="2">
    <source>
        <dbReference type="ARBA" id="ARBA00022475"/>
    </source>
</evidence>
<keyword evidence="10" id="KW-0406">Ion transport</keyword>
<reference evidence="12" key="1">
    <citation type="journal article" date="2019" name="Int. J. Syst. Evol. Microbiol.">
        <title>The Global Catalogue of Microorganisms (GCM) 10K type strain sequencing project: providing services to taxonomists for standard genome sequencing and annotation.</title>
        <authorList>
            <consortium name="The Broad Institute Genomics Platform"/>
            <consortium name="The Broad Institute Genome Sequencing Center for Infectious Disease"/>
            <person name="Wu L."/>
            <person name="Ma J."/>
        </authorList>
    </citation>
    <scope>NUCLEOTIDE SEQUENCE [LARGE SCALE GENOMIC DNA]</scope>
    <source>
        <strain evidence="12">CCM 8936</strain>
    </source>
</reference>
<keyword evidence="4 10" id="KW-1133">Transmembrane helix</keyword>
<feature type="transmembrane region" description="Helical" evidence="10">
    <location>
        <begin position="109"/>
        <end position="134"/>
    </location>
</feature>
<keyword evidence="3 10" id="KW-0812">Transmembrane</keyword>
<comment type="activity regulation">
    <text evidence="10">Na(+) is not transported, but it plays an essential structural role and its presence is essential for fluoride channel function.</text>
</comment>
<dbReference type="HAMAP" id="MF_00454">
    <property type="entry name" value="FluC"/>
    <property type="match status" value="1"/>
</dbReference>
<evidence type="ECO:0000256" key="4">
    <source>
        <dbReference type="ARBA" id="ARBA00022989"/>
    </source>
</evidence>
<proteinExistence type="inferred from homology"/>
<evidence type="ECO:0000256" key="1">
    <source>
        <dbReference type="ARBA" id="ARBA00004651"/>
    </source>
</evidence>
<evidence type="ECO:0000256" key="6">
    <source>
        <dbReference type="ARBA" id="ARBA00023303"/>
    </source>
</evidence>
<keyword evidence="10" id="KW-0479">Metal-binding</keyword>
<keyword evidence="12" id="KW-1185">Reference proteome</keyword>
<feature type="transmembrane region" description="Helical" evidence="10">
    <location>
        <begin position="16"/>
        <end position="34"/>
    </location>
</feature>
<comment type="subcellular location">
    <subcellularLocation>
        <location evidence="1 10">Cell membrane</location>
        <topology evidence="1 10">Multi-pass membrane protein</topology>
    </subcellularLocation>
</comment>
<keyword evidence="10" id="KW-0915">Sodium</keyword>
<evidence type="ECO:0000313" key="11">
    <source>
        <dbReference type="EMBL" id="MFD1417754.1"/>
    </source>
</evidence>
<feature type="transmembrane region" description="Helical" evidence="10">
    <location>
        <begin position="79"/>
        <end position="97"/>
    </location>
</feature>
<evidence type="ECO:0000256" key="10">
    <source>
        <dbReference type="HAMAP-Rule" id="MF_00454"/>
    </source>
</evidence>
<evidence type="ECO:0000256" key="8">
    <source>
        <dbReference type="ARBA" id="ARBA00035585"/>
    </source>
</evidence>